<comment type="similarity">
    <text evidence="1">Belongs to the syntaxin family.</text>
</comment>
<sequence length="260" mass="29597">MDLETGLYHDDPEFDHLVDQLSSELFQISSTNGKVSEALRKAAKYDGFSTNILDQVHENQMRFRILKPQIEQLQVIEDPSQAQKYTQRKIVEDFGALFIEFKRLQELVLEQSKQQAIHEHDLAGSLPADEALSSRSVIELDTADNYGSEQTTAFEQLVNEDEVRYQEGLVAEREQEIENIAQGMNELNEIYTNLGSIVREQGLTLDNIESNLYNVNDSTRMASSELTKAARYQRRQTGRNLCFLIILLVLSLVIVIAVKA</sequence>
<dbReference type="EMBL" id="BTGC01000003">
    <property type="protein sequence ID" value="GMM49833.1"/>
    <property type="molecule type" value="Genomic_DNA"/>
</dbReference>
<dbReference type="Pfam" id="PF05739">
    <property type="entry name" value="SNARE"/>
    <property type="match status" value="1"/>
</dbReference>
<dbReference type="FunFam" id="1.20.5.110:FF:000059">
    <property type="entry name" value="Related to syntaxin 12"/>
    <property type="match status" value="1"/>
</dbReference>
<dbReference type="GO" id="GO:0048278">
    <property type="term" value="P:vesicle docking"/>
    <property type="evidence" value="ECO:0007669"/>
    <property type="project" value="TreeGrafter"/>
</dbReference>
<keyword evidence="2" id="KW-0812">Transmembrane</keyword>
<dbReference type="CDD" id="cd15840">
    <property type="entry name" value="SNARE_Qa"/>
    <property type="match status" value="1"/>
</dbReference>
<protein>
    <submittedName>
        <fullName evidence="4">SNAP receptor</fullName>
    </submittedName>
</protein>
<dbReference type="AlphaFoldDB" id="A0AAV5REG0"/>
<keyword evidence="5" id="KW-1185">Reference proteome</keyword>
<proteinExistence type="inferred from homology"/>
<dbReference type="SUPFAM" id="SSF47661">
    <property type="entry name" value="t-snare proteins"/>
    <property type="match status" value="1"/>
</dbReference>
<evidence type="ECO:0000256" key="2">
    <source>
        <dbReference type="SAM" id="Phobius"/>
    </source>
</evidence>
<evidence type="ECO:0000313" key="5">
    <source>
        <dbReference type="Proteomes" id="UP001362899"/>
    </source>
</evidence>
<evidence type="ECO:0000259" key="3">
    <source>
        <dbReference type="PROSITE" id="PS50192"/>
    </source>
</evidence>
<dbReference type="GO" id="GO:0012505">
    <property type="term" value="C:endomembrane system"/>
    <property type="evidence" value="ECO:0007669"/>
    <property type="project" value="TreeGrafter"/>
</dbReference>
<name>A0AAV5REG0_STABA</name>
<evidence type="ECO:0000313" key="4">
    <source>
        <dbReference type="EMBL" id="GMM49833.1"/>
    </source>
</evidence>
<comment type="caution">
    <text evidence="4">The sequence shown here is derived from an EMBL/GenBank/DDBJ whole genome shotgun (WGS) entry which is preliminary data.</text>
</comment>
<evidence type="ECO:0000256" key="1">
    <source>
        <dbReference type="ARBA" id="ARBA00009063"/>
    </source>
</evidence>
<dbReference type="PANTHER" id="PTHR19957">
    <property type="entry name" value="SYNTAXIN"/>
    <property type="match status" value="1"/>
</dbReference>
<dbReference type="InterPro" id="IPR045242">
    <property type="entry name" value="Syntaxin"/>
</dbReference>
<dbReference type="PROSITE" id="PS50192">
    <property type="entry name" value="T_SNARE"/>
    <property type="match status" value="1"/>
</dbReference>
<organism evidence="4 5">
    <name type="scientific">Starmerella bacillaris</name>
    <name type="common">Yeast</name>
    <name type="synonym">Candida zemplinina</name>
    <dbReference type="NCBI Taxonomy" id="1247836"/>
    <lineage>
        <taxon>Eukaryota</taxon>
        <taxon>Fungi</taxon>
        <taxon>Dikarya</taxon>
        <taxon>Ascomycota</taxon>
        <taxon>Saccharomycotina</taxon>
        <taxon>Dipodascomycetes</taxon>
        <taxon>Dipodascales</taxon>
        <taxon>Trichomonascaceae</taxon>
        <taxon>Starmerella</taxon>
    </lineage>
</organism>
<gene>
    <name evidence="4" type="ORF">DASB73_007910</name>
</gene>
<dbReference type="GO" id="GO:0000149">
    <property type="term" value="F:SNARE binding"/>
    <property type="evidence" value="ECO:0007669"/>
    <property type="project" value="TreeGrafter"/>
</dbReference>
<dbReference type="InterPro" id="IPR000727">
    <property type="entry name" value="T_SNARE_dom"/>
</dbReference>
<feature type="transmembrane region" description="Helical" evidence="2">
    <location>
        <begin position="241"/>
        <end position="258"/>
    </location>
</feature>
<dbReference type="Proteomes" id="UP001362899">
    <property type="component" value="Unassembled WGS sequence"/>
</dbReference>
<reference evidence="4 5" key="1">
    <citation type="journal article" date="2023" name="Elife">
        <title>Identification of key yeast species and microbe-microbe interactions impacting larval growth of Drosophila in the wild.</title>
        <authorList>
            <person name="Mure A."/>
            <person name="Sugiura Y."/>
            <person name="Maeda R."/>
            <person name="Honda K."/>
            <person name="Sakurai N."/>
            <person name="Takahashi Y."/>
            <person name="Watada M."/>
            <person name="Katoh T."/>
            <person name="Gotoh A."/>
            <person name="Gotoh Y."/>
            <person name="Taniguchi I."/>
            <person name="Nakamura K."/>
            <person name="Hayashi T."/>
            <person name="Katayama T."/>
            <person name="Uemura T."/>
            <person name="Hattori Y."/>
        </authorList>
    </citation>
    <scope>NUCLEOTIDE SEQUENCE [LARGE SCALE GENOMIC DNA]</scope>
    <source>
        <strain evidence="4 5">SB-73</strain>
    </source>
</reference>
<dbReference type="Gene3D" id="1.20.5.110">
    <property type="match status" value="1"/>
</dbReference>
<dbReference type="PANTHER" id="PTHR19957:SF38">
    <property type="entry name" value="LD27581P"/>
    <property type="match status" value="1"/>
</dbReference>
<dbReference type="GO" id="GO:0006886">
    <property type="term" value="P:intracellular protein transport"/>
    <property type="evidence" value="ECO:0007669"/>
    <property type="project" value="TreeGrafter"/>
</dbReference>
<keyword evidence="4" id="KW-0675">Receptor</keyword>
<dbReference type="GO" id="GO:0005484">
    <property type="term" value="F:SNAP receptor activity"/>
    <property type="evidence" value="ECO:0007669"/>
    <property type="project" value="TreeGrafter"/>
</dbReference>
<feature type="domain" description="T-SNARE coiled-coil homology" evidence="3">
    <location>
        <begin position="167"/>
        <end position="229"/>
    </location>
</feature>
<dbReference type="SMART" id="SM00397">
    <property type="entry name" value="t_SNARE"/>
    <property type="match status" value="1"/>
</dbReference>
<dbReference type="GO" id="GO:0031201">
    <property type="term" value="C:SNARE complex"/>
    <property type="evidence" value="ECO:0007669"/>
    <property type="project" value="TreeGrafter"/>
</dbReference>
<keyword evidence="2" id="KW-0472">Membrane</keyword>
<keyword evidence="2" id="KW-1133">Transmembrane helix</keyword>
<accession>A0AAV5REG0</accession>
<dbReference type="GO" id="GO:0006896">
    <property type="term" value="P:Golgi to vacuole transport"/>
    <property type="evidence" value="ECO:0007669"/>
    <property type="project" value="TreeGrafter"/>
</dbReference>
<dbReference type="InterPro" id="IPR010989">
    <property type="entry name" value="SNARE"/>
</dbReference>
<dbReference type="GO" id="GO:0006906">
    <property type="term" value="P:vesicle fusion"/>
    <property type="evidence" value="ECO:0007669"/>
    <property type="project" value="TreeGrafter"/>
</dbReference>